<protein>
    <submittedName>
        <fullName evidence="1">Uncharacterized protein</fullName>
    </submittedName>
</protein>
<gene>
    <name evidence="1" type="ORF">XNOV1_A039397</name>
</gene>
<proteinExistence type="predicted"/>
<evidence type="ECO:0000313" key="1">
    <source>
        <dbReference type="EMBL" id="CAJ1073021.1"/>
    </source>
</evidence>
<name>A0AAV1GJN6_XYRNO</name>
<keyword evidence="2" id="KW-1185">Reference proteome</keyword>
<dbReference type="AlphaFoldDB" id="A0AAV1GJN6"/>
<reference evidence="1" key="1">
    <citation type="submission" date="2023-08" db="EMBL/GenBank/DDBJ databases">
        <authorList>
            <person name="Alioto T."/>
            <person name="Alioto T."/>
            <person name="Gomez Garrido J."/>
        </authorList>
    </citation>
    <scope>NUCLEOTIDE SEQUENCE</scope>
</reference>
<organism evidence="1 2">
    <name type="scientific">Xyrichtys novacula</name>
    <name type="common">Pearly razorfish</name>
    <name type="synonym">Hemipteronotus novacula</name>
    <dbReference type="NCBI Taxonomy" id="13765"/>
    <lineage>
        <taxon>Eukaryota</taxon>
        <taxon>Metazoa</taxon>
        <taxon>Chordata</taxon>
        <taxon>Craniata</taxon>
        <taxon>Vertebrata</taxon>
        <taxon>Euteleostomi</taxon>
        <taxon>Actinopterygii</taxon>
        <taxon>Neopterygii</taxon>
        <taxon>Teleostei</taxon>
        <taxon>Neoteleostei</taxon>
        <taxon>Acanthomorphata</taxon>
        <taxon>Eupercaria</taxon>
        <taxon>Labriformes</taxon>
        <taxon>Labridae</taxon>
        <taxon>Xyrichtys</taxon>
    </lineage>
</organism>
<dbReference type="EMBL" id="OY660877">
    <property type="protein sequence ID" value="CAJ1073021.1"/>
    <property type="molecule type" value="Genomic_DNA"/>
</dbReference>
<dbReference type="Proteomes" id="UP001178508">
    <property type="component" value="Chromosome 14"/>
</dbReference>
<accession>A0AAV1GJN6</accession>
<evidence type="ECO:0000313" key="2">
    <source>
        <dbReference type="Proteomes" id="UP001178508"/>
    </source>
</evidence>
<sequence length="114" mass="12743">MAYRRLYHVTTPCVKCEVVSHSANQGRTATHSSQILRYPSEQPRNRCARTCTKGHVGRRTARESITARCACEVTPESQSVPLLLGEASAGRDRWERESVIWSHGGEEGDRATFV</sequence>